<dbReference type="RefSeq" id="WP_188952389.1">
    <property type="nucleotide sequence ID" value="NZ_BMIB01000002.1"/>
</dbReference>
<reference evidence="2" key="2">
    <citation type="submission" date="2020-09" db="EMBL/GenBank/DDBJ databases">
        <authorList>
            <person name="Sun Q."/>
            <person name="Zhou Y."/>
        </authorList>
    </citation>
    <scope>NUCLEOTIDE SEQUENCE</scope>
    <source>
        <strain evidence="2">CGMCC 1.15290</strain>
    </source>
</reference>
<accession>A0A917IXN4</accession>
<comment type="caution">
    <text evidence="2">The sequence shown here is derived from an EMBL/GenBank/DDBJ whole genome shotgun (WGS) entry which is preliminary data.</text>
</comment>
<dbReference type="Proteomes" id="UP000627292">
    <property type="component" value="Unassembled WGS sequence"/>
</dbReference>
<gene>
    <name evidence="2" type="ORF">GCM10011379_24110</name>
</gene>
<evidence type="ECO:0000313" key="3">
    <source>
        <dbReference type="Proteomes" id="UP000627292"/>
    </source>
</evidence>
<proteinExistence type="predicted"/>
<evidence type="ECO:0000313" key="2">
    <source>
        <dbReference type="EMBL" id="GGH68131.1"/>
    </source>
</evidence>
<dbReference type="AlphaFoldDB" id="A0A917IXN4"/>
<organism evidence="2 3">
    <name type="scientific">Filimonas zeae</name>
    <dbReference type="NCBI Taxonomy" id="1737353"/>
    <lineage>
        <taxon>Bacteria</taxon>
        <taxon>Pseudomonadati</taxon>
        <taxon>Bacteroidota</taxon>
        <taxon>Chitinophagia</taxon>
        <taxon>Chitinophagales</taxon>
        <taxon>Chitinophagaceae</taxon>
        <taxon>Filimonas</taxon>
    </lineage>
</organism>
<dbReference type="Gene3D" id="2.40.160.60">
    <property type="entry name" value="Outer membrane protein transport protein (OMPP1/FadL/TodX)"/>
    <property type="match status" value="1"/>
</dbReference>
<sequence length="519" mass="57144">MTRNIHYAVAAVAAAFFSGMAADACAQTPDDALRASWFIPGGSARSTAVGGAIGALGGDISAANVNPAGIGLYKTREVVLSPGFVFNNTRSNYRDSSTKINKTGFAYGPIGIVLGTPQGRRSNWTSSAFALTVTQLASYNKRVSYAGYNNYSTFAEQFVEELLADGADTLAAENNYINGSSLAYRTYLIDNRRDGNGNIIGYKPLPTPATGLYQEYDANTRGGLHEINLAFAGNQNDKFYIGGSVGIPILSYHRDLYFKESDASGNTNNDFNYTEYRETFKSSGVGLNAKLGVIYKPKDFIRLGLAFHTPSILSFKDELRASMKTDTEGYYPGGALFESSDRLNDGQAITRKYNQVTPYRIIASGAYVFREVENTRRQRAFISADIEYINHRGSRYSTSEDDDPGLKAYYKMANEAIKGYLKNAFNFRLGGELKFDPVMFRLGAAYYGSPYQDKELKASRLVTSAGVGYRNHGMFIDLTYALSWNKDANFPYRLNGQANTFAMERNNRGNLVMTVGFKI</sequence>
<protein>
    <submittedName>
        <fullName evidence="2">Hemin receptor</fullName>
    </submittedName>
</protein>
<reference evidence="2" key="1">
    <citation type="journal article" date="2014" name="Int. J. Syst. Evol. Microbiol.">
        <title>Complete genome sequence of Corynebacterium casei LMG S-19264T (=DSM 44701T), isolated from a smear-ripened cheese.</title>
        <authorList>
            <consortium name="US DOE Joint Genome Institute (JGI-PGF)"/>
            <person name="Walter F."/>
            <person name="Albersmeier A."/>
            <person name="Kalinowski J."/>
            <person name="Ruckert C."/>
        </authorList>
    </citation>
    <scope>NUCLEOTIDE SEQUENCE</scope>
    <source>
        <strain evidence="2">CGMCC 1.15290</strain>
    </source>
</reference>
<name>A0A917IXN4_9BACT</name>
<keyword evidence="2" id="KW-0675">Receptor</keyword>
<keyword evidence="3" id="KW-1185">Reference proteome</keyword>
<evidence type="ECO:0000256" key="1">
    <source>
        <dbReference type="SAM" id="SignalP"/>
    </source>
</evidence>
<dbReference type="EMBL" id="BMIB01000002">
    <property type="protein sequence ID" value="GGH68131.1"/>
    <property type="molecule type" value="Genomic_DNA"/>
</dbReference>
<dbReference type="SUPFAM" id="SSF56935">
    <property type="entry name" value="Porins"/>
    <property type="match status" value="1"/>
</dbReference>
<keyword evidence="1" id="KW-0732">Signal</keyword>
<feature type="chain" id="PRO_5037185462" evidence="1">
    <location>
        <begin position="27"/>
        <end position="519"/>
    </location>
</feature>
<feature type="signal peptide" evidence="1">
    <location>
        <begin position="1"/>
        <end position="26"/>
    </location>
</feature>